<dbReference type="Proteomes" id="UP000790377">
    <property type="component" value="Unassembled WGS sequence"/>
</dbReference>
<evidence type="ECO:0000313" key="2">
    <source>
        <dbReference type="Proteomes" id="UP000790377"/>
    </source>
</evidence>
<gene>
    <name evidence="1" type="ORF">BJ138DRAFT_1157201</name>
</gene>
<keyword evidence="2" id="KW-1185">Reference proteome</keyword>
<dbReference type="EMBL" id="MU267807">
    <property type="protein sequence ID" value="KAH7908648.1"/>
    <property type="molecule type" value="Genomic_DNA"/>
</dbReference>
<sequence>MLALDCLVAALIAVAGALQVAGEGSAVHKQRDGPGPQSISPPPTAPGPISMPPSSSTATSSAPPPSPSSQTSFTFGSIANMTTCTPANITWTYSGSPGTVSLSITNIGVTQSNEKSSSHLPRQNSGIQQSLGSPNAAAEYWDWTMVNVAQGWYEIQGSVSVSDITASTSSPQFFVSNGTNLACLSTSPATTSTSGVPTISTAQSSAPSPKNNTSAIVGGVVGGIVGVALLALLGALFIKRRRRRQPFRGNSDRAVVGRWGSLTSNNSHVKPGGSDRDLASNHYQGHTSSTGEILPPSATDKSVVSTPGGSNEDVSGGDEKFSSRHSLPARNPFDSIVDAPFALNNNRSSTYSLQAPSLAGSSRIRAASARTSNHTLEEQAQRLRSSMDGSLYLRTERLSMPASPGAILRSPASPTRLRDDYPPFPQPVSPVARSNSGTRRTPRKPVPQYDPSELQESNSQDTQTLDTHSTTTGAAESSQSGEAFASQTELSHKASFGSNRPVHYLIPDMPPPPKD</sequence>
<name>A0ACB8A6C2_9AGAM</name>
<proteinExistence type="predicted"/>
<organism evidence="1 2">
    <name type="scientific">Hygrophoropsis aurantiaca</name>
    <dbReference type="NCBI Taxonomy" id="72124"/>
    <lineage>
        <taxon>Eukaryota</taxon>
        <taxon>Fungi</taxon>
        <taxon>Dikarya</taxon>
        <taxon>Basidiomycota</taxon>
        <taxon>Agaricomycotina</taxon>
        <taxon>Agaricomycetes</taxon>
        <taxon>Agaricomycetidae</taxon>
        <taxon>Boletales</taxon>
        <taxon>Coniophorineae</taxon>
        <taxon>Hygrophoropsidaceae</taxon>
        <taxon>Hygrophoropsis</taxon>
    </lineage>
</organism>
<accession>A0ACB8A6C2</accession>
<reference evidence="1" key="1">
    <citation type="journal article" date="2021" name="New Phytol.">
        <title>Evolutionary innovations through gain and loss of genes in the ectomycorrhizal Boletales.</title>
        <authorList>
            <person name="Wu G."/>
            <person name="Miyauchi S."/>
            <person name="Morin E."/>
            <person name="Kuo A."/>
            <person name="Drula E."/>
            <person name="Varga T."/>
            <person name="Kohler A."/>
            <person name="Feng B."/>
            <person name="Cao Y."/>
            <person name="Lipzen A."/>
            <person name="Daum C."/>
            <person name="Hundley H."/>
            <person name="Pangilinan J."/>
            <person name="Johnson J."/>
            <person name="Barry K."/>
            <person name="LaButti K."/>
            <person name="Ng V."/>
            <person name="Ahrendt S."/>
            <person name="Min B."/>
            <person name="Choi I.G."/>
            <person name="Park H."/>
            <person name="Plett J.M."/>
            <person name="Magnuson J."/>
            <person name="Spatafora J.W."/>
            <person name="Nagy L.G."/>
            <person name="Henrissat B."/>
            <person name="Grigoriev I.V."/>
            <person name="Yang Z.L."/>
            <person name="Xu J."/>
            <person name="Martin F.M."/>
        </authorList>
    </citation>
    <scope>NUCLEOTIDE SEQUENCE</scope>
    <source>
        <strain evidence="1">ATCC 28755</strain>
    </source>
</reference>
<comment type="caution">
    <text evidence="1">The sequence shown here is derived from an EMBL/GenBank/DDBJ whole genome shotgun (WGS) entry which is preliminary data.</text>
</comment>
<protein>
    <submittedName>
        <fullName evidence="1">Uncharacterized protein</fullName>
    </submittedName>
</protein>
<evidence type="ECO:0000313" key="1">
    <source>
        <dbReference type="EMBL" id="KAH7908648.1"/>
    </source>
</evidence>